<keyword evidence="5" id="KW-1185">Reference proteome</keyword>
<dbReference type="PANTHER" id="PTHR46124:SF2">
    <property type="entry name" value="D-AMINOACYL-TRNA DEACYLASE"/>
    <property type="match status" value="1"/>
</dbReference>
<dbReference type="PIRSF" id="PIRSF005902">
    <property type="entry name" value="DNase_TatD"/>
    <property type="match status" value="1"/>
</dbReference>
<dbReference type="RefSeq" id="WP_274688988.1">
    <property type="nucleotide sequence ID" value="NZ_JAPMOU010000012.1"/>
</dbReference>
<name>A0ABT5U8E6_9GAMM</name>
<accession>A0ABT5U8E6</accession>
<comment type="caution">
    <text evidence="4">The sequence shown here is derived from an EMBL/GenBank/DDBJ whole genome shotgun (WGS) entry which is preliminary data.</text>
</comment>
<dbReference type="GO" id="GO:0016787">
    <property type="term" value="F:hydrolase activity"/>
    <property type="evidence" value="ECO:0007669"/>
    <property type="project" value="UniProtKB-KW"/>
</dbReference>
<gene>
    <name evidence="4" type="ORF">ORQ98_11705</name>
</gene>
<evidence type="ECO:0000256" key="2">
    <source>
        <dbReference type="ARBA" id="ARBA00022723"/>
    </source>
</evidence>
<dbReference type="InterPro" id="IPR015991">
    <property type="entry name" value="TatD/YcfH-like"/>
</dbReference>
<dbReference type="PROSITE" id="PS01091">
    <property type="entry name" value="TATD_3"/>
    <property type="match status" value="1"/>
</dbReference>
<dbReference type="SUPFAM" id="SSF51556">
    <property type="entry name" value="Metallo-dependent hydrolases"/>
    <property type="match status" value="1"/>
</dbReference>
<evidence type="ECO:0000313" key="4">
    <source>
        <dbReference type="EMBL" id="MDE1462635.1"/>
    </source>
</evidence>
<dbReference type="Pfam" id="PF01026">
    <property type="entry name" value="TatD_DNase"/>
    <property type="match status" value="1"/>
</dbReference>
<comment type="similarity">
    <text evidence="1">Belongs to the metallo-dependent hydrolases superfamily. TatD-type hydrolase family.</text>
</comment>
<dbReference type="CDD" id="cd01310">
    <property type="entry name" value="TatD_DNAse"/>
    <property type="match status" value="1"/>
</dbReference>
<dbReference type="Gene3D" id="3.20.20.140">
    <property type="entry name" value="Metal-dependent hydrolases"/>
    <property type="match status" value="1"/>
</dbReference>
<dbReference type="InterPro" id="IPR001130">
    <property type="entry name" value="TatD-like"/>
</dbReference>
<organism evidence="4 5">
    <name type="scientific">Spartinivicinus poritis</name>
    <dbReference type="NCBI Taxonomy" id="2994640"/>
    <lineage>
        <taxon>Bacteria</taxon>
        <taxon>Pseudomonadati</taxon>
        <taxon>Pseudomonadota</taxon>
        <taxon>Gammaproteobacteria</taxon>
        <taxon>Oceanospirillales</taxon>
        <taxon>Zooshikellaceae</taxon>
        <taxon>Spartinivicinus</taxon>
    </lineage>
</organism>
<dbReference type="NCBIfam" id="TIGR00010">
    <property type="entry name" value="YchF/TatD family DNA exonuclease"/>
    <property type="match status" value="1"/>
</dbReference>
<dbReference type="PANTHER" id="PTHR46124">
    <property type="entry name" value="D-AMINOACYL-TRNA DEACYLASE"/>
    <property type="match status" value="1"/>
</dbReference>
<reference evidence="4 5" key="1">
    <citation type="submission" date="2022-11" db="EMBL/GenBank/DDBJ databases">
        <title>Spartinivicinus poritis sp. nov., isolated from scleractinian coral Porites lutea.</title>
        <authorList>
            <person name="Zhang G."/>
            <person name="Cai L."/>
            <person name="Wei Q."/>
        </authorList>
    </citation>
    <scope>NUCLEOTIDE SEQUENCE [LARGE SCALE GENOMIC DNA]</scope>
    <source>
        <strain evidence="4 5">A2-2</strain>
    </source>
</reference>
<dbReference type="InterPro" id="IPR032466">
    <property type="entry name" value="Metal_Hydrolase"/>
</dbReference>
<keyword evidence="2" id="KW-0479">Metal-binding</keyword>
<evidence type="ECO:0000313" key="5">
    <source>
        <dbReference type="Proteomes" id="UP001528823"/>
    </source>
</evidence>
<dbReference type="Proteomes" id="UP001528823">
    <property type="component" value="Unassembled WGS sequence"/>
</dbReference>
<dbReference type="PROSITE" id="PS01137">
    <property type="entry name" value="TATD_1"/>
    <property type="match status" value="1"/>
</dbReference>
<evidence type="ECO:0000256" key="1">
    <source>
        <dbReference type="ARBA" id="ARBA00009275"/>
    </source>
</evidence>
<dbReference type="EMBL" id="JAPMOU010000012">
    <property type="protein sequence ID" value="MDE1462635.1"/>
    <property type="molecule type" value="Genomic_DNA"/>
</dbReference>
<protein>
    <submittedName>
        <fullName evidence="4">TatD family hydrolase</fullName>
    </submittedName>
</protein>
<evidence type="ECO:0000256" key="3">
    <source>
        <dbReference type="ARBA" id="ARBA00022801"/>
    </source>
</evidence>
<dbReference type="InterPro" id="IPR018228">
    <property type="entry name" value="DNase_TatD-rel_CS"/>
</dbReference>
<sequence length="260" mass="28584">MLIDSHCHLDRIDLAPYQGDLSAALQQASNRGVAGFLAIAVDKDNINTVVEIAQLYDNVWASVGVHPLSAAEGSLSVEELISHASQEKVVAIGETGLDYYYDQHSQAEQLKSFADHIAVAKQLNKPLVIHTRQAKADTLTLLRSEGAEQAGGVLHCFTEDWDMAKQAMDLGFYISISGIVTFKKATNVHEVAKQVPLDRLLVETDSPYLAPVPYRGKTNEPQYVVEVAKCLAELRGESFDVLAQQTTENFFRLFAGARRL</sequence>
<keyword evidence="3 4" id="KW-0378">Hydrolase</keyword>
<proteinExistence type="inferred from homology"/>